<protein>
    <submittedName>
        <fullName evidence="1">Uncharacterized protein</fullName>
    </submittedName>
</protein>
<evidence type="ECO:0000313" key="1">
    <source>
        <dbReference type="EMBL" id="MBB5774986.1"/>
    </source>
</evidence>
<comment type="caution">
    <text evidence="1">The sequence shown here is derived from an EMBL/GenBank/DDBJ whole genome shotgun (WGS) entry which is preliminary data.</text>
</comment>
<dbReference type="EMBL" id="JACHMB010000001">
    <property type="protein sequence ID" value="MBB5774986.1"/>
    <property type="molecule type" value="Genomic_DNA"/>
</dbReference>
<dbReference type="RefSeq" id="WP_185068754.1">
    <property type="nucleotide sequence ID" value="NZ_JACHMB010000001.1"/>
</dbReference>
<dbReference type="AlphaFoldDB" id="A0A7W9L8Y0"/>
<evidence type="ECO:0000313" key="2">
    <source>
        <dbReference type="Proteomes" id="UP000579153"/>
    </source>
</evidence>
<organism evidence="1 2">
    <name type="scientific">Nonomuraea jabiensis</name>
    <dbReference type="NCBI Taxonomy" id="882448"/>
    <lineage>
        <taxon>Bacteria</taxon>
        <taxon>Bacillati</taxon>
        <taxon>Actinomycetota</taxon>
        <taxon>Actinomycetes</taxon>
        <taxon>Streptosporangiales</taxon>
        <taxon>Streptosporangiaceae</taxon>
        <taxon>Nonomuraea</taxon>
    </lineage>
</organism>
<sequence length="121" mass="14234">MEWLSEAEECLLLNAREMSPLWALLADWTKSEDESKWDEARPMFLEMIKEWEHRRIVEVYIGPQWPAHFEGVRVEGEDLLLLLHNPQSWHYDEGAEAVISLLPGPMEYLVSAPPEERHNHT</sequence>
<reference evidence="1 2" key="1">
    <citation type="submission" date="2020-08" db="EMBL/GenBank/DDBJ databases">
        <title>Sequencing the genomes of 1000 actinobacteria strains.</title>
        <authorList>
            <person name="Klenk H.-P."/>
        </authorList>
    </citation>
    <scope>NUCLEOTIDE SEQUENCE [LARGE SCALE GENOMIC DNA]</scope>
    <source>
        <strain evidence="1 2">DSM 45507</strain>
    </source>
</reference>
<keyword evidence="2" id="KW-1185">Reference proteome</keyword>
<dbReference type="Proteomes" id="UP000579153">
    <property type="component" value="Unassembled WGS sequence"/>
</dbReference>
<proteinExistence type="predicted"/>
<accession>A0A7W9L8Y0</accession>
<name>A0A7W9L8Y0_9ACTN</name>
<gene>
    <name evidence="1" type="ORF">HD596_001742</name>
</gene>